<dbReference type="AlphaFoldDB" id="A0AAV5B760"/>
<accession>A0AAV5B760</accession>
<organism evidence="2 3">
    <name type="scientific">Granulimonas faecalis</name>
    <dbReference type="NCBI Taxonomy" id="2894155"/>
    <lineage>
        <taxon>Bacteria</taxon>
        <taxon>Bacillati</taxon>
        <taxon>Actinomycetota</taxon>
        <taxon>Coriobacteriia</taxon>
        <taxon>Coriobacteriales</taxon>
        <taxon>Kribbibacteriaceae</taxon>
        <taxon>Granulimonas</taxon>
    </lineage>
</organism>
<keyword evidence="3" id="KW-1185">Reference proteome</keyword>
<sequence length="97" mass="10214">MRHPKRPGGTKVSDHWDKAIGTGPTSGASRDGCPGRGLGPGEGLRRNEKAHQQEKRRDRGDGEDPEAAAAASTGYRAALRTGGVHGHLPTNRTIPTV</sequence>
<dbReference type="Proteomes" id="UP001055025">
    <property type="component" value="Unassembled WGS sequence"/>
</dbReference>
<comment type="caution">
    <text evidence="2">The sequence shown here is derived from an EMBL/GenBank/DDBJ whole genome shotgun (WGS) entry which is preliminary data.</text>
</comment>
<dbReference type="EMBL" id="BQKC01000001">
    <property type="protein sequence ID" value="GJM56099.1"/>
    <property type="molecule type" value="Genomic_DNA"/>
</dbReference>
<name>A0AAV5B760_9ACTN</name>
<evidence type="ECO:0000256" key="1">
    <source>
        <dbReference type="SAM" id="MobiDB-lite"/>
    </source>
</evidence>
<proteinExistence type="predicted"/>
<evidence type="ECO:0000313" key="2">
    <source>
        <dbReference type="EMBL" id="GJM56099.1"/>
    </source>
</evidence>
<feature type="region of interest" description="Disordered" evidence="1">
    <location>
        <begin position="1"/>
        <end position="73"/>
    </location>
</feature>
<gene>
    <name evidence="2" type="ORF">ATOP_17540</name>
</gene>
<reference evidence="2" key="1">
    <citation type="journal article" date="2022" name="Int. J. Syst. Evol. Microbiol.">
        <title>Granulimonas faecalis gen. nov., sp. nov., and Leptogranulimonas caecicola gen. nov., sp. nov., novel lactate-producing Atopobiaceae bacteria isolated from mouse intestines, and an emended description of the family Atopobiaceae.</title>
        <authorList>
            <person name="Morinaga K."/>
            <person name="Kusada H."/>
            <person name="Sakamoto S."/>
            <person name="Murakami T."/>
            <person name="Toyoda A."/>
            <person name="Mori H."/>
            <person name="Meng X.Y."/>
            <person name="Takashino M."/>
            <person name="Murotomi K."/>
            <person name="Tamaki H."/>
        </authorList>
    </citation>
    <scope>NUCLEOTIDE SEQUENCE</scope>
    <source>
        <strain evidence="2">OPF53</strain>
    </source>
</reference>
<evidence type="ECO:0000313" key="3">
    <source>
        <dbReference type="Proteomes" id="UP001055025"/>
    </source>
</evidence>
<protein>
    <submittedName>
        <fullName evidence="2">Uncharacterized protein</fullName>
    </submittedName>
</protein>
<feature type="compositionally biased region" description="Basic and acidic residues" evidence="1">
    <location>
        <begin position="43"/>
        <end position="62"/>
    </location>
</feature>